<evidence type="ECO:0000313" key="4">
    <source>
        <dbReference type="WBParaSite" id="NBR_0001665201-mRNA-1"/>
    </source>
</evidence>
<dbReference type="EMBL" id="UYSL01022316">
    <property type="protein sequence ID" value="VDL80248.1"/>
    <property type="molecule type" value="Genomic_DNA"/>
</dbReference>
<dbReference type="Proteomes" id="UP000271162">
    <property type="component" value="Unassembled WGS sequence"/>
</dbReference>
<reference evidence="4" key="1">
    <citation type="submission" date="2017-02" db="UniProtKB">
        <authorList>
            <consortium name="WormBaseParasite"/>
        </authorList>
    </citation>
    <scope>IDENTIFICATION</scope>
</reference>
<feature type="compositionally biased region" description="Basic and acidic residues" evidence="1">
    <location>
        <begin position="1"/>
        <end position="13"/>
    </location>
</feature>
<name>A0A0N4YIC1_NIPBR</name>
<reference evidence="2 3" key="2">
    <citation type="submission" date="2018-11" db="EMBL/GenBank/DDBJ databases">
        <authorList>
            <consortium name="Pathogen Informatics"/>
        </authorList>
    </citation>
    <scope>NUCLEOTIDE SEQUENCE [LARGE SCALE GENOMIC DNA]</scope>
</reference>
<keyword evidence="3" id="KW-1185">Reference proteome</keyword>
<dbReference type="WBParaSite" id="NBR_0001665201-mRNA-1">
    <property type="protein sequence ID" value="NBR_0001665201-mRNA-1"/>
    <property type="gene ID" value="NBR_0001665201"/>
</dbReference>
<proteinExistence type="predicted"/>
<dbReference type="AlphaFoldDB" id="A0A0N4YIC1"/>
<evidence type="ECO:0000313" key="2">
    <source>
        <dbReference type="EMBL" id="VDL80248.1"/>
    </source>
</evidence>
<gene>
    <name evidence="2" type="ORF">NBR_LOCUS16653</name>
</gene>
<evidence type="ECO:0000313" key="3">
    <source>
        <dbReference type="Proteomes" id="UP000271162"/>
    </source>
</evidence>
<feature type="region of interest" description="Disordered" evidence="1">
    <location>
        <begin position="1"/>
        <end position="32"/>
    </location>
</feature>
<accession>A0A0N4YIC1</accession>
<protein>
    <submittedName>
        <fullName evidence="2 4">Uncharacterized protein</fullName>
    </submittedName>
</protein>
<organism evidence="4">
    <name type="scientific">Nippostrongylus brasiliensis</name>
    <name type="common">Rat hookworm</name>
    <dbReference type="NCBI Taxonomy" id="27835"/>
    <lineage>
        <taxon>Eukaryota</taxon>
        <taxon>Metazoa</taxon>
        <taxon>Ecdysozoa</taxon>
        <taxon>Nematoda</taxon>
        <taxon>Chromadorea</taxon>
        <taxon>Rhabditida</taxon>
        <taxon>Rhabditina</taxon>
        <taxon>Rhabditomorpha</taxon>
        <taxon>Strongyloidea</taxon>
        <taxon>Heligmosomidae</taxon>
        <taxon>Nippostrongylus</taxon>
    </lineage>
</organism>
<evidence type="ECO:0000256" key="1">
    <source>
        <dbReference type="SAM" id="MobiDB-lite"/>
    </source>
</evidence>
<sequence length="91" mass="10280">MEHTASVRFRPDEAPPLFRPHTTKKGASDGRTNDTAIATKCTAVSQHCHLQETIIHQQPSAALPNTCRLSLLDPKLEKINRMNTLIYHRNH</sequence>